<evidence type="ECO:0000256" key="4">
    <source>
        <dbReference type="SAM" id="MobiDB-lite"/>
    </source>
</evidence>
<protein>
    <submittedName>
        <fullName evidence="6">GntR family transcriptional regulator</fullName>
    </submittedName>
</protein>
<dbReference type="KEGG" id="bly:A2T55_14180"/>
<dbReference type="InterPro" id="IPR028978">
    <property type="entry name" value="Chorismate_lyase_/UTRA_dom_sf"/>
</dbReference>
<name>A0A142NQV6_BRELN</name>
<dbReference type="EMBL" id="CP014869">
    <property type="protein sequence ID" value="AMT94750.1"/>
    <property type="molecule type" value="Genomic_DNA"/>
</dbReference>
<evidence type="ECO:0000259" key="5">
    <source>
        <dbReference type="PROSITE" id="PS50949"/>
    </source>
</evidence>
<dbReference type="InterPro" id="IPR036388">
    <property type="entry name" value="WH-like_DNA-bd_sf"/>
</dbReference>
<dbReference type="Gene3D" id="1.10.10.10">
    <property type="entry name" value="Winged helix-like DNA-binding domain superfamily/Winged helix DNA-binding domain"/>
    <property type="match status" value="1"/>
</dbReference>
<dbReference type="PROSITE" id="PS50949">
    <property type="entry name" value="HTH_GNTR"/>
    <property type="match status" value="1"/>
</dbReference>
<proteinExistence type="predicted"/>
<dbReference type="PANTHER" id="PTHR44846">
    <property type="entry name" value="MANNOSYL-D-GLYCERATE TRANSPORT/METABOLISM SYSTEM REPRESSOR MNGR-RELATED"/>
    <property type="match status" value="1"/>
</dbReference>
<dbReference type="GO" id="GO:0045892">
    <property type="term" value="P:negative regulation of DNA-templated transcription"/>
    <property type="evidence" value="ECO:0007669"/>
    <property type="project" value="TreeGrafter"/>
</dbReference>
<evidence type="ECO:0000256" key="3">
    <source>
        <dbReference type="ARBA" id="ARBA00023163"/>
    </source>
</evidence>
<dbReference type="Pfam" id="PF00392">
    <property type="entry name" value="GntR"/>
    <property type="match status" value="1"/>
</dbReference>
<dbReference type="SUPFAM" id="SSF64288">
    <property type="entry name" value="Chorismate lyase-like"/>
    <property type="match status" value="1"/>
</dbReference>
<dbReference type="SUPFAM" id="SSF46785">
    <property type="entry name" value="Winged helix' DNA-binding domain"/>
    <property type="match status" value="1"/>
</dbReference>
<dbReference type="Gene3D" id="3.40.1410.10">
    <property type="entry name" value="Chorismate lyase-like"/>
    <property type="match status" value="1"/>
</dbReference>
<sequence length="247" mass="27170">MVTSSERASSADDRPPRNRQPLWAAVRDDLENRIRSGDFSEAFPGELELSKQYGVSRSTIRAALTPLRRNGTVTAQPGRPSQVVNVSGEHAYGPIYSLFAAVRGAEMSQRSTIRTAEMAASPQAAQQLGLDVDTELVHIARTRFADEEPLAEDEVWLSPEARGVLDMDLSNTALYEALQRCCGLTLTSGDETLHAINLTVEQSQALSCEPGSAAFFIERIGRIDDRAIEWRQTVIRGDRFTVSTSYP</sequence>
<evidence type="ECO:0000256" key="2">
    <source>
        <dbReference type="ARBA" id="ARBA00023125"/>
    </source>
</evidence>
<feature type="domain" description="HTH gntR-type" evidence="5">
    <location>
        <begin position="20"/>
        <end position="86"/>
    </location>
</feature>
<feature type="region of interest" description="Disordered" evidence="4">
    <location>
        <begin position="1"/>
        <end position="21"/>
    </location>
</feature>
<dbReference type="AlphaFoldDB" id="A0A142NQV6"/>
<keyword evidence="2" id="KW-0238">DNA-binding</keyword>
<dbReference type="InterPro" id="IPR050679">
    <property type="entry name" value="Bact_HTH_transcr_reg"/>
</dbReference>
<dbReference type="InterPro" id="IPR011663">
    <property type="entry name" value="UTRA"/>
</dbReference>
<keyword evidence="1" id="KW-0805">Transcription regulation</keyword>
<dbReference type="Proteomes" id="UP000075950">
    <property type="component" value="Chromosome"/>
</dbReference>
<dbReference type="Pfam" id="PF07702">
    <property type="entry name" value="UTRA"/>
    <property type="match status" value="1"/>
</dbReference>
<keyword evidence="3" id="KW-0804">Transcription</keyword>
<dbReference type="CDD" id="cd07377">
    <property type="entry name" value="WHTH_GntR"/>
    <property type="match status" value="1"/>
</dbReference>
<evidence type="ECO:0000313" key="7">
    <source>
        <dbReference type="Proteomes" id="UP000075950"/>
    </source>
</evidence>
<dbReference type="SMART" id="SM00345">
    <property type="entry name" value="HTH_GNTR"/>
    <property type="match status" value="1"/>
</dbReference>
<dbReference type="GO" id="GO:0003700">
    <property type="term" value="F:DNA-binding transcription factor activity"/>
    <property type="evidence" value="ECO:0007669"/>
    <property type="project" value="InterPro"/>
</dbReference>
<dbReference type="PRINTS" id="PR00035">
    <property type="entry name" value="HTHGNTR"/>
</dbReference>
<evidence type="ECO:0000313" key="6">
    <source>
        <dbReference type="EMBL" id="AMT94750.1"/>
    </source>
</evidence>
<dbReference type="GO" id="GO:0003677">
    <property type="term" value="F:DNA binding"/>
    <property type="evidence" value="ECO:0007669"/>
    <property type="project" value="UniProtKB-KW"/>
</dbReference>
<reference evidence="7" key="1">
    <citation type="submission" date="2016-03" db="EMBL/GenBank/DDBJ databases">
        <authorList>
            <person name="Ploux O."/>
        </authorList>
    </citation>
    <scope>NUCLEOTIDE SEQUENCE [LARGE SCALE GENOMIC DNA]</scope>
    <source>
        <strain evidence="7">BS258</strain>
    </source>
</reference>
<dbReference type="PANTHER" id="PTHR44846:SF17">
    <property type="entry name" value="GNTR-FAMILY TRANSCRIPTIONAL REGULATOR"/>
    <property type="match status" value="1"/>
</dbReference>
<dbReference type="SMART" id="SM00866">
    <property type="entry name" value="UTRA"/>
    <property type="match status" value="1"/>
</dbReference>
<dbReference type="InterPro" id="IPR000524">
    <property type="entry name" value="Tscrpt_reg_HTH_GntR"/>
</dbReference>
<accession>A0A142NQV6</accession>
<dbReference type="InterPro" id="IPR036390">
    <property type="entry name" value="WH_DNA-bd_sf"/>
</dbReference>
<gene>
    <name evidence="6" type="ORF">A2T55_14180</name>
</gene>
<evidence type="ECO:0000256" key="1">
    <source>
        <dbReference type="ARBA" id="ARBA00023015"/>
    </source>
</evidence>
<organism evidence="6 7">
    <name type="scientific">Brevibacterium linens</name>
    <dbReference type="NCBI Taxonomy" id="1703"/>
    <lineage>
        <taxon>Bacteria</taxon>
        <taxon>Bacillati</taxon>
        <taxon>Actinomycetota</taxon>
        <taxon>Actinomycetes</taxon>
        <taxon>Micrococcales</taxon>
        <taxon>Brevibacteriaceae</taxon>
        <taxon>Brevibacterium</taxon>
    </lineage>
</organism>
<dbReference type="RefSeq" id="WP_062862315.1">
    <property type="nucleotide sequence ID" value="NZ_CP014869.1"/>
</dbReference>